<reference evidence="3" key="1">
    <citation type="submission" date="2023-04" db="EMBL/GenBank/DDBJ databases">
        <title>Black Yeasts Isolated from many extreme environments.</title>
        <authorList>
            <person name="Coleine C."/>
            <person name="Stajich J.E."/>
            <person name="Selbmann L."/>
        </authorList>
    </citation>
    <scope>NUCLEOTIDE SEQUENCE</scope>
    <source>
        <strain evidence="3">CCFEE 5312</strain>
    </source>
</reference>
<accession>A0AAJ0GIQ6</accession>
<feature type="region of interest" description="Disordered" evidence="1">
    <location>
        <begin position="236"/>
        <end position="277"/>
    </location>
</feature>
<evidence type="ECO:0000256" key="2">
    <source>
        <dbReference type="SAM" id="Phobius"/>
    </source>
</evidence>
<evidence type="ECO:0000313" key="4">
    <source>
        <dbReference type="Proteomes" id="UP001271007"/>
    </source>
</evidence>
<feature type="transmembrane region" description="Helical" evidence="2">
    <location>
        <begin position="169"/>
        <end position="187"/>
    </location>
</feature>
<organism evidence="3 4">
    <name type="scientific">Extremus antarcticus</name>
    <dbReference type="NCBI Taxonomy" id="702011"/>
    <lineage>
        <taxon>Eukaryota</taxon>
        <taxon>Fungi</taxon>
        <taxon>Dikarya</taxon>
        <taxon>Ascomycota</taxon>
        <taxon>Pezizomycotina</taxon>
        <taxon>Dothideomycetes</taxon>
        <taxon>Dothideomycetidae</taxon>
        <taxon>Mycosphaerellales</taxon>
        <taxon>Extremaceae</taxon>
        <taxon>Extremus</taxon>
    </lineage>
</organism>
<feature type="transmembrane region" description="Helical" evidence="2">
    <location>
        <begin position="12"/>
        <end position="36"/>
    </location>
</feature>
<gene>
    <name evidence="3" type="ORF">LTR09_001409</name>
</gene>
<dbReference type="Proteomes" id="UP001271007">
    <property type="component" value="Unassembled WGS sequence"/>
</dbReference>
<dbReference type="PANTHER" id="PTHR35184:SF1">
    <property type="entry name" value="INTEGRAL MEMBRANE PROTEIN"/>
    <property type="match status" value="1"/>
</dbReference>
<protein>
    <submittedName>
        <fullName evidence="3">Uncharacterized protein</fullName>
    </submittedName>
</protein>
<dbReference type="InterPro" id="IPR021460">
    <property type="entry name" value="DUF3112"/>
</dbReference>
<feature type="transmembrane region" description="Helical" evidence="2">
    <location>
        <begin position="88"/>
        <end position="110"/>
    </location>
</feature>
<evidence type="ECO:0000313" key="3">
    <source>
        <dbReference type="EMBL" id="KAK3058331.1"/>
    </source>
</evidence>
<keyword evidence="2" id="KW-0812">Transmembrane</keyword>
<feature type="transmembrane region" description="Helical" evidence="2">
    <location>
        <begin position="130"/>
        <end position="148"/>
    </location>
</feature>
<dbReference type="EMBL" id="JAWDJX010000002">
    <property type="protein sequence ID" value="KAK3058331.1"/>
    <property type="molecule type" value="Genomic_DNA"/>
</dbReference>
<sequence length="277" mass="30774">MWRFQRNRINGKLFIPSVLLFGFSMARILTCILRIVWATMHDAASTALAAQIFVNAGILVVYIINLLFAQRILRALQPTIGWNKGLRIVFKVLYALLGCSLILIIVLIVYGSYTLSPSFHSAQMWVLRGTSLYLLIFTALPLFLVPLATLLPRNDSAETFGEGSMTTKAIIVLTSSCLCTLLAGFRMGTTWATPRPISDPAWYHSKAAFYCFNFLIEVLVLSLYTYATRPDKRFHVPNGSSKRKSYAIPERQGSESDAGTAESDTEKKDSDLSGAQA</sequence>
<dbReference type="AlphaFoldDB" id="A0AAJ0GIQ6"/>
<keyword evidence="2" id="KW-1133">Transmembrane helix</keyword>
<feature type="transmembrane region" description="Helical" evidence="2">
    <location>
        <begin position="207"/>
        <end position="227"/>
    </location>
</feature>
<proteinExistence type="predicted"/>
<comment type="caution">
    <text evidence="3">The sequence shown here is derived from an EMBL/GenBank/DDBJ whole genome shotgun (WGS) entry which is preliminary data.</text>
</comment>
<evidence type="ECO:0000256" key="1">
    <source>
        <dbReference type="SAM" id="MobiDB-lite"/>
    </source>
</evidence>
<keyword evidence="2" id="KW-0472">Membrane</keyword>
<keyword evidence="4" id="KW-1185">Reference proteome</keyword>
<name>A0AAJ0GIQ6_9PEZI</name>
<dbReference type="Pfam" id="PF11309">
    <property type="entry name" value="DUF3112"/>
    <property type="match status" value="1"/>
</dbReference>
<feature type="transmembrane region" description="Helical" evidence="2">
    <location>
        <begin position="48"/>
        <end position="68"/>
    </location>
</feature>
<dbReference type="PANTHER" id="PTHR35184">
    <property type="entry name" value="YALI0C10208P"/>
    <property type="match status" value="1"/>
</dbReference>